<organism evidence="2 3">
    <name type="scientific">Saccharopolyspora thermophila</name>
    <dbReference type="NCBI Taxonomy" id="89367"/>
    <lineage>
        <taxon>Bacteria</taxon>
        <taxon>Bacillati</taxon>
        <taxon>Actinomycetota</taxon>
        <taxon>Actinomycetes</taxon>
        <taxon>Pseudonocardiales</taxon>
        <taxon>Pseudonocardiaceae</taxon>
        <taxon>Saccharopolyspora</taxon>
    </lineage>
</organism>
<reference evidence="1 4" key="2">
    <citation type="journal article" date="2019" name="Int. J. Syst. Evol. Microbiol.">
        <title>The Global Catalogue of Microorganisms (GCM) 10K type strain sequencing project: providing services to taxonomists for standard genome sequencing and annotation.</title>
        <authorList>
            <consortium name="The Broad Institute Genomics Platform"/>
            <consortium name="The Broad Institute Genome Sequencing Center for Infectious Disease"/>
            <person name="Wu L."/>
            <person name="Ma J."/>
        </authorList>
    </citation>
    <scope>NUCLEOTIDE SEQUENCE [LARGE SCALE GENOMIC DNA]</scope>
    <source>
        <strain evidence="1 4">JCM 10664</strain>
    </source>
</reference>
<sequence length="53" mass="5778">MFVWIVQWHAAPASAWRQGAGFRESGFGRIPKQAESEASARLQGGEYGLQAAD</sequence>
<evidence type="ECO:0000313" key="3">
    <source>
        <dbReference type="Proteomes" id="UP000597989"/>
    </source>
</evidence>
<evidence type="ECO:0000313" key="4">
    <source>
        <dbReference type="Proteomes" id="UP001500220"/>
    </source>
</evidence>
<name>A0A917K1M0_9PSEU</name>
<proteinExistence type="predicted"/>
<reference evidence="1" key="4">
    <citation type="submission" date="2023-12" db="EMBL/GenBank/DDBJ databases">
        <authorList>
            <person name="Sun Q."/>
            <person name="Inoue M."/>
        </authorList>
    </citation>
    <scope>NUCLEOTIDE SEQUENCE</scope>
    <source>
        <strain evidence="1">JCM 10664</strain>
    </source>
</reference>
<evidence type="ECO:0000313" key="1">
    <source>
        <dbReference type="EMBL" id="GAA0514023.1"/>
    </source>
</evidence>
<dbReference type="AlphaFoldDB" id="A0A917K1M0"/>
<reference evidence="2 3" key="1">
    <citation type="journal article" date="2014" name="Int. J. Syst. Evol. Microbiol.">
        <title>Complete genome sequence of Corynebacterium casei LMG S-19264T (=DSM 44701T), isolated from a smear-ripened cheese.</title>
        <authorList>
            <consortium name="US DOE Joint Genome Institute (JGI-PGF)"/>
            <person name="Walter F."/>
            <person name="Albersmeier A."/>
            <person name="Kalinowski J."/>
            <person name="Ruckert C."/>
        </authorList>
    </citation>
    <scope>NUCLEOTIDE SEQUENCE [LARGE SCALE GENOMIC DNA]</scope>
    <source>
        <strain evidence="2 3">CGMCC 4.7206</strain>
    </source>
</reference>
<comment type="caution">
    <text evidence="2">The sequence shown here is derived from an EMBL/GenBank/DDBJ whole genome shotgun (WGS) entry which is preliminary data.</text>
</comment>
<dbReference type="Proteomes" id="UP000597989">
    <property type="component" value="Unassembled WGS sequence"/>
</dbReference>
<dbReference type="EMBL" id="BAAAHC010000006">
    <property type="protein sequence ID" value="GAA0514023.1"/>
    <property type="molecule type" value="Genomic_DNA"/>
</dbReference>
<dbReference type="EMBL" id="BMMT01000013">
    <property type="protein sequence ID" value="GGI96390.1"/>
    <property type="molecule type" value="Genomic_DNA"/>
</dbReference>
<gene>
    <name evidence="1" type="ORF">GCM10009545_15140</name>
    <name evidence="2" type="ORF">GCM10011581_36940</name>
</gene>
<evidence type="ECO:0000313" key="2">
    <source>
        <dbReference type="EMBL" id="GGI96390.1"/>
    </source>
</evidence>
<accession>A0A917K1M0</accession>
<dbReference type="Proteomes" id="UP001500220">
    <property type="component" value="Unassembled WGS sequence"/>
</dbReference>
<protein>
    <submittedName>
        <fullName evidence="2">Uncharacterized protein</fullName>
    </submittedName>
</protein>
<keyword evidence="4" id="KW-1185">Reference proteome</keyword>
<reference evidence="2" key="3">
    <citation type="submission" date="2020-09" db="EMBL/GenBank/DDBJ databases">
        <authorList>
            <person name="Sun Q."/>
            <person name="Zhou Y."/>
        </authorList>
    </citation>
    <scope>NUCLEOTIDE SEQUENCE</scope>
    <source>
        <strain evidence="2">CGMCC 4.7206</strain>
    </source>
</reference>